<comment type="caution">
    <text evidence="5">The sequence shown here is derived from an EMBL/GenBank/DDBJ whole genome shotgun (WGS) entry which is preliminary data.</text>
</comment>
<dbReference type="EMBL" id="JALHLF010000063">
    <property type="protein sequence ID" value="MCJ2183847.1"/>
    <property type="molecule type" value="Genomic_DNA"/>
</dbReference>
<evidence type="ECO:0000313" key="6">
    <source>
        <dbReference type="Proteomes" id="UP001162881"/>
    </source>
</evidence>
<proteinExistence type="predicted"/>
<dbReference type="RefSeq" id="WP_244022037.1">
    <property type="nucleotide sequence ID" value="NZ_JALHLF010000063.1"/>
</dbReference>
<dbReference type="InterPro" id="IPR007450">
    <property type="entry name" value="BamE_dom"/>
</dbReference>
<reference evidence="5" key="1">
    <citation type="submission" date="2022-03" db="EMBL/GenBank/DDBJ databases">
        <title>Identification of a novel bacterium isolated from mangrove sediments.</title>
        <authorList>
            <person name="Pan X."/>
        </authorList>
    </citation>
    <scope>NUCLEOTIDE SEQUENCE</scope>
    <source>
        <strain evidence="5">B1949</strain>
    </source>
</reference>
<evidence type="ECO:0000313" key="5">
    <source>
        <dbReference type="EMBL" id="MCJ2183847.1"/>
    </source>
</evidence>
<protein>
    <submittedName>
        <fullName evidence="5">Outer membrane protein assembly factor BamE</fullName>
    </submittedName>
</protein>
<dbReference type="Gene3D" id="3.30.1450.10">
    <property type="match status" value="1"/>
</dbReference>
<evidence type="ECO:0000256" key="2">
    <source>
        <dbReference type="ARBA" id="ARBA00023136"/>
    </source>
</evidence>
<keyword evidence="2" id="KW-0472">Membrane</keyword>
<accession>A0ABT0BFL0</accession>
<keyword evidence="1" id="KW-0732">Signal</keyword>
<keyword evidence="6" id="KW-1185">Reference proteome</keyword>
<evidence type="ECO:0000256" key="3">
    <source>
        <dbReference type="SAM" id="MobiDB-lite"/>
    </source>
</evidence>
<dbReference type="Proteomes" id="UP001162881">
    <property type="component" value="Unassembled WGS sequence"/>
</dbReference>
<organism evidence="5 6">
    <name type="scientific">Novosphingobium organovorum</name>
    <dbReference type="NCBI Taxonomy" id="2930092"/>
    <lineage>
        <taxon>Bacteria</taxon>
        <taxon>Pseudomonadati</taxon>
        <taxon>Pseudomonadota</taxon>
        <taxon>Alphaproteobacteria</taxon>
        <taxon>Sphingomonadales</taxon>
        <taxon>Sphingomonadaceae</taxon>
        <taxon>Novosphingobium</taxon>
    </lineage>
</organism>
<dbReference type="InterPro" id="IPR037873">
    <property type="entry name" value="BamE-like"/>
</dbReference>
<feature type="region of interest" description="Disordered" evidence="3">
    <location>
        <begin position="146"/>
        <end position="168"/>
    </location>
</feature>
<dbReference type="PROSITE" id="PS51257">
    <property type="entry name" value="PROKAR_LIPOPROTEIN"/>
    <property type="match status" value="1"/>
</dbReference>
<feature type="domain" description="Outer membrane protein assembly factor BamE" evidence="4">
    <location>
        <begin position="32"/>
        <end position="105"/>
    </location>
</feature>
<name>A0ABT0BFL0_9SPHN</name>
<evidence type="ECO:0000259" key="4">
    <source>
        <dbReference type="Pfam" id="PF04355"/>
    </source>
</evidence>
<sequence length="168" mass="17708">MGKRGLKIGSAGMVLALGALVSGCTSIKDHRGYIIDQALVDSVQPGVDNRESVEKTLGRPTFASEWGNKDWYYVSQTIETPAFRSPRTQNQVVLRVQFDPKGNVIDVQRRGMEQVARITPNGDQTPTLGRERSLLQDLFGNIGQVGAAGMGGSGTGSSGSGGSGPNGS</sequence>
<dbReference type="Pfam" id="PF04355">
    <property type="entry name" value="BamE"/>
    <property type="match status" value="1"/>
</dbReference>
<gene>
    <name evidence="5" type="primary">bamE</name>
    <name evidence="5" type="ORF">MTR62_14255</name>
</gene>
<evidence type="ECO:0000256" key="1">
    <source>
        <dbReference type="ARBA" id="ARBA00022729"/>
    </source>
</evidence>